<evidence type="ECO:0000256" key="3">
    <source>
        <dbReference type="ARBA" id="ARBA00022960"/>
    </source>
</evidence>
<dbReference type="STRING" id="1423715.FD25_GL002319"/>
<evidence type="ECO:0000256" key="5">
    <source>
        <dbReference type="ARBA" id="ARBA00023316"/>
    </source>
</evidence>
<gene>
    <name evidence="6" type="primary">khpB</name>
    <name evidence="6" type="synonym">eloR</name>
    <name evidence="9" type="ORF">FD25_GL002319</name>
</gene>
<dbReference type="GO" id="GO:0003723">
    <property type="term" value="F:RNA binding"/>
    <property type="evidence" value="ECO:0007669"/>
    <property type="project" value="UniProtKB-UniRule"/>
</dbReference>
<dbReference type="GO" id="GO:0005737">
    <property type="term" value="C:cytoplasm"/>
    <property type="evidence" value="ECO:0007669"/>
    <property type="project" value="UniProtKB-SubCell"/>
</dbReference>
<feature type="region of interest" description="Disordered" evidence="7">
    <location>
        <begin position="55"/>
        <end position="105"/>
    </location>
</feature>
<dbReference type="EMBL" id="AZDV01000005">
    <property type="protein sequence ID" value="KRK95862.1"/>
    <property type="molecule type" value="Genomic_DNA"/>
</dbReference>
<comment type="subunit">
    <text evidence="6">Forms a complex with KhpA.</text>
</comment>
<dbReference type="Gene3D" id="3.30.300.20">
    <property type="match status" value="1"/>
</dbReference>
<comment type="subcellular location">
    <subcellularLocation>
        <location evidence="6">Cytoplasm</location>
    </subcellularLocation>
</comment>
<comment type="caution">
    <text evidence="6">Lacks conserved residue(s) required for the propagation of feature annotation.</text>
</comment>
<evidence type="ECO:0000313" key="9">
    <source>
        <dbReference type="EMBL" id="KRK95862.1"/>
    </source>
</evidence>
<name>A0A0R1LIZ2_9LACO</name>
<feature type="compositionally biased region" description="Low complexity" evidence="7">
    <location>
        <begin position="56"/>
        <end position="96"/>
    </location>
</feature>
<dbReference type="GO" id="GO:0009252">
    <property type="term" value="P:peptidoglycan biosynthetic process"/>
    <property type="evidence" value="ECO:0007669"/>
    <property type="project" value="UniProtKB-UniRule"/>
</dbReference>
<dbReference type="GO" id="GO:0008360">
    <property type="term" value="P:regulation of cell shape"/>
    <property type="evidence" value="ECO:0007669"/>
    <property type="project" value="UniProtKB-KW"/>
</dbReference>
<evidence type="ECO:0000256" key="1">
    <source>
        <dbReference type="ARBA" id="ARBA00022490"/>
    </source>
</evidence>
<dbReference type="InterPro" id="IPR001374">
    <property type="entry name" value="R3H_dom"/>
</dbReference>
<dbReference type="InterPro" id="IPR032782">
    <property type="entry name" value="KhpB_N"/>
</dbReference>
<comment type="domain">
    <text evidence="6">Has an N-terminal Jag-N domain and 2 RNA-binding domains (KH and R3H).</text>
</comment>
<dbReference type="InterPro" id="IPR039247">
    <property type="entry name" value="KhpB"/>
</dbReference>
<dbReference type="Pfam" id="PF13083">
    <property type="entry name" value="KH_KhpA-B"/>
    <property type="match status" value="1"/>
</dbReference>
<dbReference type="PANTHER" id="PTHR35800">
    <property type="entry name" value="PROTEIN JAG"/>
    <property type="match status" value="1"/>
</dbReference>
<dbReference type="InterPro" id="IPR036867">
    <property type="entry name" value="R3H_dom_sf"/>
</dbReference>
<evidence type="ECO:0000256" key="7">
    <source>
        <dbReference type="SAM" id="MobiDB-lite"/>
    </source>
</evidence>
<dbReference type="Proteomes" id="UP000051955">
    <property type="component" value="Unassembled WGS sequence"/>
</dbReference>
<feature type="domain" description="R3H" evidence="8">
    <location>
        <begin position="195"/>
        <end position="260"/>
    </location>
</feature>
<reference evidence="9 10" key="1">
    <citation type="journal article" date="2015" name="Genome Announc.">
        <title>Expanding the biotechnology potential of lactobacilli through comparative genomics of 213 strains and associated genera.</title>
        <authorList>
            <person name="Sun Z."/>
            <person name="Harris H.M."/>
            <person name="McCann A."/>
            <person name="Guo C."/>
            <person name="Argimon S."/>
            <person name="Zhang W."/>
            <person name="Yang X."/>
            <person name="Jeffery I.B."/>
            <person name="Cooney J.C."/>
            <person name="Kagawa T.F."/>
            <person name="Liu W."/>
            <person name="Song Y."/>
            <person name="Salvetti E."/>
            <person name="Wrobel A."/>
            <person name="Rasinkangas P."/>
            <person name="Parkhill J."/>
            <person name="Rea M.C."/>
            <person name="O'Sullivan O."/>
            <person name="Ritari J."/>
            <person name="Douillard F.P."/>
            <person name="Paul Ross R."/>
            <person name="Yang R."/>
            <person name="Briner A.E."/>
            <person name="Felis G.E."/>
            <person name="de Vos W.M."/>
            <person name="Barrangou R."/>
            <person name="Klaenhammer T.R."/>
            <person name="Caufield P.W."/>
            <person name="Cui Y."/>
            <person name="Zhang H."/>
            <person name="O'Toole P.W."/>
        </authorList>
    </citation>
    <scope>NUCLEOTIDE SEQUENCE [LARGE SCALE GENOMIC DNA]</scope>
    <source>
        <strain evidence="9 10">DSM 19394</strain>
    </source>
</reference>
<organism evidence="9 10">
    <name type="scientific">Levilactobacillus acidifarinae DSM 19394 = JCM 15949</name>
    <dbReference type="NCBI Taxonomy" id="1423715"/>
    <lineage>
        <taxon>Bacteria</taxon>
        <taxon>Bacillati</taxon>
        <taxon>Bacillota</taxon>
        <taxon>Bacilli</taxon>
        <taxon>Lactobacillales</taxon>
        <taxon>Lactobacillaceae</taxon>
        <taxon>Levilactobacillus</taxon>
    </lineage>
</organism>
<evidence type="ECO:0000256" key="2">
    <source>
        <dbReference type="ARBA" id="ARBA00022884"/>
    </source>
</evidence>
<dbReference type="NCBIfam" id="NF041568">
    <property type="entry name" value="Jag_EloR"/>
    <property type="match status" value="1"/>
</dbReference>
<dbReference type="Pfam" id="PF01424">
    <property type="entry name" value="R3H"/>
    <property type="match status" value="1"/>
</dbReference>
<dbReference type="SMART" id="SM00393">
    <property type="entry name" value="R3H"/>
    <property type="match status" value="1"/>
</dbReference>
<keyword evidence="10" id="KW-1185">Reference proteome</keyword>
<sequence>MTIFTGKTEAAAITAGLDALNATREQVTVQVVTAARKGWLGIGHREAQVDVQLKVPTSTTQSTSATPQPQASEEAQGTSVASAAPRVAAKPAPTVTQSAQPAQSAQNGAQRQAAIAAVADYVTTIVDQLGIQATVDVQQPARRQVRLELATDKEGLLIGKHGRTINALQSLAQLFLNHHGAAHVVVELDVADYRERRRTTLARLAENTAREVVASGKPIYLDPMPSFERKQIHAALAKNRHVTTYSAGKEPHRAVVIEPA</sequence>
<dbReference type="AlphaFoldDB" id="A0A0R1LIZ2"/>
<dbReference type="GO" id="GO:0071555">
    <property type="term" value="P:cell wall organization"/>
    <property type="evidence" value="ECO:0007669"/>
    <property type="project" value="UniProtKB-KW"/>
</dbReference>
<dbReference type="InterPro" id="IPR038008">
    <property type="entry name" value="Jag_KH"/>
</dbReference>
<comment type="caution">
    <text evidence="9">The sequence shown here is derived from an EMBL/GenBank/DDBJ whole genome shotgun (WGS) entry which is preliminary data.</text>
</comment>
<keyword evidence="5 6" id="KW-0961">Cell wall biogenesis/degradation</keyword>
<dbReference type="SUPFAM" id="SSF82708">
    <property type="entry name" value="R3H domain"/>
    <property type="match status" value="1"/>
</dbReference>
<dbReference type="RefSeq" id="WP_057801042.1">
    <property type="nucleotide sequence ID" value="NZ_AZDV01000005.1"/>
</dbReference>
<accession>A0A0R1LIZ2</accession>
<evidence type="ECO:0000313" key="10">
    <source>
        <dbReference type="Proteomes" id="UP000051955"/>
    </source>
</evidence>
<evidence type="ECO:0000259" key="8">
    <source>
        <dbReference type="PROSITE" id="PS51061"/>
    </source>
</evidence>
<dbReference type="InterPro" id="IPR015946">
    <property type="entry name" value="KH_dom-like_a/b"/>
</dbReference>
<keyword evidence="4 6" id="KW-0143">Chaperone</keyword>
<comment type="similarity">
    <text evidence="6">Belongs to the KhpB RNA-binding protein family.</text>
</comment>
<dbReference type="Gene3D" id="3.30.30.80">
    <property type="entry name" value="probable RNA-binding protein from clostridium symbiosum atcc 14940"/>
    <property type="match status" value="1"/>
</dbReference>
<dbReference type="PANTHER" id="PTHR35800:SF1">
    <property type="entry name" value="RNA-BINDING PROTEIN KHPB"/>
    <property type="match status" value="1"/>
</dbReference>
<dbReference type="PATRIC" id="fig|1423715.3.peg.2394"/>
<evidence type="ECO:0000256" key="6">
    <source>
        <dbReference type="HAMAP-Rule" id="MF_00867"/>
    </source>
</evidence>
<dbReference type="CDD" id="cd02644">
    <property type="entry name" value="R3H_jag"/>
    <property type="match status" value="1"/>
</dbReference>
<dbReference type="InterPro" id="IPR038247">
    <property type="entry name" value="Jag_N_dom_sf"/>
</dbReference>
<dbReference type="InterPro" id="IPR034079">
    <property type="entry name" value="R3H_KhpB"/>
</dbReference>
<evidence type="ECO:0000256" key="4">
    <source>
        <dbReference type="ARBA" id="ARBA00023186"/>
    </source>
</evidence>
<dbReference type="CDD" id="cd02414">
    <property type="entry name" value="KH-II_Jag"/>
    <property type="match status" value="1"/>
</dbReference>
<comment type="function">
    <text evidence="6">A probable RNA chaperone. Forms a complex with KhpA which binds to cellular RNA and controls its expression. Plays a role in peptidoglycan (PG) homeostasis and cell length regulation.</text>
</comment>
<dbReference type="HAMAP" id="MF_00867">
    <property type="entry name" value="KhpB"/>
    <property type="match status" value="1"/>
</dbReference>
<dbReference type="PROSITE" id="PS51061">
    <property type="entry name" value="R3H"/>
    <property type="match status" value="1"/>
</dbReference>
<proteinExistence type="inferred from homology"/>
<protein>
    <recommendedName>
        <fullName evidence="6">RNA-binding protein KhpB</fullName>
    </recommendedName>
    <alternativeName>
        <fullName evidence="6">RNA-binding protein EloR</fullName>
    </alternativeName>
</protein>
<dbReference type="OrthoDB" id="9794483at2"/>
<dbReference type="SMART" id="SM01245">
    <property type="entry name" value="Jag_N"/>
    <property type="match status" value="1"/>
</dbReference>
<dbReference type="Gene3D" id="3.30.1370.50">
    <property type="entry name" value="R3H-like domain"/>
    <property type="match status" value="1"/>
</dbReference>
<keyword evidence="3 6" id="KW-0133">Cell shape</keyword>
<keyword evidence="1 6" id="KW-0963">Cytoplasm</keyword>
<keyword evidence="2 6" id="KW-0694">RNA-binding</keyword>
<dbReference type="Pfam" id="PF14804">
    <property type="entry name" value="Jag_N"/>
    <property type="match status" value="1"/>
</dbReference>